<dbReference type="Proteomes" id="UP000827721">
    <property type="component" value="Unassembled WGS sequence"/>
</dbReference>
<organism evidence="8 9">
    <name type="scientific">Xanthoceras sorbifolium</name>
    <dbReference type="NCBI Taxonomy" id="99658"/>
    <lineage>
        <taxon>Eukaryota</taxon>
        <taxon>Viridiplantae</taxon>
        <taxon>Streptophyta</taxon>
        <taxon>Embryophyta</taxon>
        <taxon>Tracheophyta</taxon>
        <taxon>Spermatophyta</taxon>
        <taxon>Magnoliopsida</taxon>
        <taxon>eudicotyledons</taxon>
        <taxon>Gunneridae</taxon>
        <taxon>Pentapetalae</taxon>
        <taxon>rosids</taxon>
        <taxon>malvids</taxon>
        <taxon>Sapindales</taxon>
        <taxon>Sapindaceae</taxon>
        <taxon>Xanthoceroideae</taxon>
        <taxon>Xanthoceras</taxon>
    </lineage>
</organism>
<keyword evidence="5" id="KW-0539">Nucleus</keyword>
<reference evidence="8 9" key="1">
    <citation type="submission" date="2021-02" db="EMBL/GenBank/DDBJ databases">
        <title>Plant Genome Project.</title>
        <authorList>
            <person name="Zhang R.-G."/>
        </authorList>
    </citation>
    <scope>NUCLEOTIDE SEQUENCE [LARGE SCALE GENOMIC DNA]</scope>
    <source>
        <tissue evidence="8">Leaves</tissue>
    </source>
</reference>
<keyword evidence="3" id="KW-0238">DNA-binding</keyword>
<accession>A0ABQ8I055</accession>
<dbReference type="InterPro" id="IPR003441">
    <property type="entry name" value="NAC-dom"/>
</dbReference>
<keyword evidence="9" id="KW-1185">Reference proteome</keyword>
<dbReference type="SUPFAM" id="SSF101941">
    <property type="entry name" value="NAC domain"/>
    <property type="match status" value="1"/>
</dbReference>
<name>A0ABQ8I055_9ROSI</name>
<evidence type="ECO:0000256" key="3">
    <source>
        <dbReference type="ARBA" id="ARBA00023125"/>
    </source>
</evidence>
<evidence type="ECO:0000256" key="5">
    <source>
        <dbReference type="ARBA" id="ARBA00023242"/>
    </source>
</evidence>
<feature type="domain" description="NAC" evidence="7">
    <location>
        <begin position="1"/>
        <end position="138"/>
    </location>
</feature>
<gene>
    <name evidence="8" type="ORF">JRO89_XS05G0031200</name>
</gene>
<evidence type="ECO:0000259" key="7">
    <source>
        <dbReference type="PROSITE" id="PS51005"/>
    </source>
</evidence>
<dbReference type="PROSITE" id="PS51005">
    <property type="entry name" value="NAC"/>
    <property type="match status" value="1"/>
</dbReference>
<sequence>MKITGMALPPEYDRHIRDCDLYAEYEPWQIWEYYREENGNEEDKEKEEMFFFTKLKEKSANGFKISRTVGCSGGAWQSEDSAKKVPPGRSGRKLGSKKRFRYENKGSMHDGGWIMHEYSLDSSLLESSDQVVSTIDRAWQPVHNDSDWLKLKEAESQLNSLLEQEEIYWK</sequence>
<comment type="caution">
    <text evidence="8">The sequence shown here is derived from an EMBL/GenBank/DDBJ whole genome shotgun (WGS) entry which is preliminary data.</text>
</comment>
<proteinExistence type="predicted"/>
<evidence type="ECO:0000256" key="2">
    <source>
        <dbReference type="ARBA" id="ARBA00023015"/>
    </source>
</evidence>
<dbReference type="Pfam" id="PF02365">
    <property type="entry name" value="NAM"/>
    <property type="match status" value="1"/>
</dbReference>
<keyword evidence="4" id="KW-0804">Transcription</keyword>
<dbReference type="Gene3D" id="2.170.150.80">
    <property type="entry name" value="NAC domain"/>
    <property type="match status" value="1"/>
</dbReference>
<keyword evidence="2" id="KW-0805">Transcription regulation</keyword>
<dbReference type="EMBL" id="JAFEMO010000005">
    <property type="protein sequence ID" value="KAH7570003.1"/>
    <property type="molecule type" value="Genomic_DNA"/>
</dbReference>
<evidence type="ECO:0000313" key="8">
    <source>
        <dbReference type="EMBL" id="KAH7570003.1"/>
    </source>
</evidence>
<evidence type="ECO:0000256" key="1">
    <source>
        <dbReference type="ARBA" id="ARBA00004123"/>
    </source>
</evidence>
<evidence type="ECO:0000256" key="6">
    <source>
        <dbReference type="SAM" id="MobiDB-lite"/>
    </source>
</evidence>
<evidence type="ECO:0000313" key="9">
    <source>
        <dbReference type="Proteomes" id="UP000827721"/>
    </source>
</evidence>
<dbReference type="PANTHER" id="PTHR31989">
    <property type="entry name" value="NAC DOMAIN-CONTAINING PROTEIN 82-RELATED"/>
    <property type="match status" value="1"/>
</dbReference>
<protein>
    <recommendedName>
        <fullName evidence="7">NAC domain-containing protein</fullName>
    </recommendedName>
</protein>
<feature type="region of interest" description="Disordered" evidence="6">
    <location>
        <begin position="72"/>
        <end position="96"/>
    </location>
</feature>
<evidence type="ECO:0000256" key="4">
    <source>
        <dbReference type="ARBA" id="ARBA00023163"/>
    </source>
</evidence>
<dbReference type="InterPro" id="IPR036093">
    <property type="entry name" value="NAC_dom_sf"/>
</dbReference>
<comment type="subcellular location">
    <subcellularLocation>
        <location evidence="1">Nucleus</location>
    </subcellularLocation>
</comment>